<dbReference type="SUPFAM" id="SSF46689">
    <property type="entry name" value="Homeodomain-like"/>
    <property type="match status" value="1"/>
</dbReference>
<gene>
    <name evidence="1" type="ORF">DA01_07885</name>
</gene>
<dbReference type="PANTHER" id="PTHR33609:SF1">
    <property type="entry name" value="TRANSPOSASE"/>
    <property type="match status" value="1"/>
</dbReference>
<dbReference type="InterPro" id="IPR002514">
    <property type="entry name" value="Transposase_8"/>
</dbReference>
<dbReference type="GO" id="GO:0004803">
    <property type="term" value="F:transposase activity"/>
    <property type="evidence" value="ECO:0007669"/>
    <property type="project" value="InterPro"/>
</dbReference>
<dbReference type="EMBL" id="JGYD01000004">
    <property type="protein sequence ID" value="KSV18856.1"/>
    <property type="molecule type" value="Genomic_DNA"/>
</dbReference>
<dbReference type="InterPro" id="IPR052546">
    <property type="entry name" value="Transposase_8_domain"/>
</dbReference>
<organism evidence="1 2">
    <name type="scientific">Dehalococcoides mccartyi</name>
    <dbReference type="NCBI Taxonomy" id="61435"/>
    <lineage>
        <taxon>Bacteria</taxon>
        <taxon>Bacillati</taxon>
        <taxon>Chloroflexota</taxon>
        <taxon>Dehalococcoidia</taxon>
        <taxon>Dehalococcoidales</taxon>
        <taxon>Dehalococcoidaceae</taxon>
        <taxon>Dehalococcoides</taxon>
    </lineage>
</organism>
<dbReference type="PATRIC" id="fig|61435.5.peg.1548"/>
<protein>
    <submittedName>
        <fullName evidence="1">Transposase</fullName>
    </submittedName>
</protein>
<sequence>MEQIINKLREAKLILNQGATVPEACRKIGVTDQTYYRWCKKYGGLNVDQAKCLKAMEKENVQPKRLVADLSLYNAILKEASRGNY</sequence>
<dbReference type="InterPro" id="IPR009057">
    <property type="entry name" value="Homeodomain-like_sf"/>
</dbReference>
<comment type="caution">
    <text evidence="1">The sequence shown here is derived from an EMBL/GenBank/DDBJ whole genome shotgun (WGS) entry which is preliminary data.</text>
</comment>
<dbReference type="GO" id="GO:0003677">
    <property type="term" value="F:DNA binding"/>
    <property type="evidence" value="ECO:0007669"/>
    <property type="project" value="InterPro"/>
</dbReference>
<accession>A0A0V8M516</accession>
<dbReference type="Pfam" id="PF01527">
    <property type="entry name" value="HTH_Tnp_1"/>
    <property type="match status" value="1"/>
</dbReference>
<name>A0A0V8M516_9CHLR</name>
<reference evidence="1 2" key="1">
    <citation type="journal article" date="2015" name="Sci. Rep.">
        <title>A comparative genomics and reductive dehalogenase gene transcription study of two chloroethene-respiring bacteria, Dehalococcoides mccartyi strains MB and 11a.</title>
        <authorList>
            <person name="Low A."/>
            <person name="Shen Z."/>
            <person name="Cheng D."/>
            <person name="Rogers M.J."/>
            <person name="Lee P.K."/>
            <person name="He J."/>
        </authorList>
    </citation>
    <scope>NUCLEOTIDE SEQUENCE [LARGE SCALE GENOMIC DNA]</scope>
    <source>
        <strain evidence="1 2">MB</strain>
    </source>
</reference>
<evidence type="ECO:0000313" key="1">
    <source>
        <dbReference type="EMBL" id="KSV18856.1"/>
    </source>
</evidence>
<dbReference type="GO" id="GO:0006313">
    <property type="term" value="P:DNA transposition"/>
    <property type="evidence" value="ECO:0007669"/>
    <property type="project" value="InterPro"/>
</dbReference>
<evidence type="ECO:0000313" key="2">
    <source>
        <dbReference type="Proteomes" id="UP000053577"/>
    </source>
</evidence>
<proteinExistence type="predicted"/>
<dbReference type="AlphaFoldDB" id="A0A0V8M516"/>
<dbReference type="PANTHER" id="PTHR33609">
    <property type="entry name" value="LOW CALCIUM RESPONSE LOCUS PROTEIN S"/>
    <property type="match status" value="1"/>
</dbReference>
<dbReference type="Proteomes" id="UP000053577">
    <property type="component" value="Unassembled WGS sequence"/>
</dbReference>